<dbReference type="Proteomes" id="UP000094936">
    <property type="component" value="Unassembled WGS sequence"/>
</dbReference>
<dbReference type="Gene3D" id="3.40.50.300">
    <property type="entry name" value="P-loop containing nucleotide triphosphate hydrolases"/>
    <property type="match status" value="1"/>
</dbReference>
<protein>
    <submittedName>
        <fullName evidence="2">NTPase</fullName>
    </submittedName>
</protein>
<dbReference type="InterPro" id="IPR027417">
    <property type="entry name" value="P-loop_NTPase"/>
</dbReference>
<dbReference type="InterPro" id="IPR011646">
    <property type="entry name" value="KAP_P-loop"/>
</dbReference>
<dbReference type="OrthoDB" id="88903at2"/>
<dbReference type="STRING" id="1080227.A8L45_16705"/>
<evidence type="ECO:0000313" key="3">
    <source>
        <dbReference type="Proteomes" id="UP000094936"/>
    </source>
</evidence>
<dbReference type="Pfam" id="PF07693">
    <property type="entry name" value="KAP_NTPase"/>
    <property type="match status" value="1"/>
</dbReference>
<feature type="domain" description="KAP NTPase" evidence="1">
    <location>
        <begin position="16"/>
        <end position="177"/>
    </location>
</feature>
<dbReference type="EMBL" id="LYBM01000034">
    <property type="protein sequence ID" value="ODA31538.1"/>
    <property type="molecule type" value="Genomic_DNA"/>
</dbReference>
<dbReference type="RefSeq" id="WP_068904353.1">
    <property type="nucleotide sequence ID" value="NZ_JBHUIF010000028.1"/>
</dbReference>
<reference evidence="2 3" key="1">
    <citation type="submission" date="2016-05" db="EMBL/GenBank/DDBJ databases">
        <title>Genomic Taxonomy of the Vibrionaceae.</title>
        <authorList>
            <person name="Gomez-Gil B."/>
            <person name="Enciso-Ibarra J."/>
        </authorList>
    </citation>
    <scope>NUCLEOTIDE SEQUENCE [LARGE SCALE GENOMIC DNA]</scope>
    <source>
        <strain evidence="2 3">CAIM 1920</strain>
    </source>
</reference>
<name>A0A1C3EE74_9GAMM</name>
<evidence type="ECO:0000259" key="1">
    <source>
        <dbReference type="Pfam" id="PF07693"/>
    </source>
</evidence>
<dbReference type="AlphaFoldDB" id="A0A1C3EE74"/>
<accession>A0A1C3EE74</accession>
<gene>
    <name evidence="2" type="ORF">A8L45_16705</name>
</gene>
<proteinExistence type="predicted"/>
<evidence type="ECO:0000313" key="2">
    <source>
        <dbReference type="EMBL" id="ODA31538.1"/>
    </source>
</evidence>
<organism evidence="2 3">
    <name type="scientific">Veronia pacifica</name>
    <dbReference type="NCBI Taxonomy" id="1080227"/>
    <lineage>
        <taxon>Bacteria</taxon>
        <taxon>Pseudomonadati</taxon>
        <taxon>Pseudomonadota</taxon>
        <taxon>Gammaproteobacteria</taxon>
        <taxon>Vibrionales</taxon>
        <taxon>Vibrionaceae</taxon>
        <taxon>Veronia</taxon>
    </lineage>
</organism>
<sequence length="574" mass="66676">MKQTEEIIQIFSDESFPQVVLLDGSWGSGKTYFIKNELIDKLHNHFKQKVHFFSLYGVSSIDDFRDKIISLSITDSEKTPTLLTNAAKIFEGITTNVGEKGLGAVLGGAAGALKYKLYEKLDNCILILDDLERVNNDKVIKNILGECLNLAESKNIKLLLIANEEKLHCKDDIEKVFADKYNFSFSHEEVVDILKSEYEFLDDRLSRELLLCITSVDSKNIRVLKRAITKFNRLKKEIEKIEGVDIDQALTLLLNNIIQLCCAKYEFGFSTKQIFEAGETRLLRKITKDKDESFKDELQKLDKIFGDGLYVKPKKLVDFCCDGIYSFKNIVEELDLPLKKDLFDQMKSIWAQNKLSDADFEKGVKELEEYISKHCGKDISEWFNICDVYLYMIDKKIINSIVHTPVSILEVCKNVDFNVFSISDDRDYDYSSGNMYDQKIIEIANKKRQKLVENIKVNTDIELSERFKNSWSEVAPYIYDKYMHKPMYNEFNVDTLREAFMSWSTFEVFEFTRFNKKRYSFDNIEDFFIPEMDSLKGISEMIENLCIDLGYGRKVASLNALREELLAVYERLKN</sequence>
<dbReference type="SUPFAM" id="SSF52540">
    <property type="entry name" value="P-loop containing nucleoside triphosphate hydrolases"/>
    <property type="match status" value="1"/>
</dbReference>
<comment type="caution">
    <text evidence="2">The sequence shown here is derived from an EMBL/GenBank/DDBJ whole genome shotgun (WGS) entry which is preliminary data.</text>
</comment>
<keyword evidence="3" id="KW-1185">Reference proteome</keyword>